<evidence type="ECO:0000313" key="3">
    <source>
        <dbReference type="Proteomes" id="UP001194714"/>
    </source>
</evidence>
<dbReference type="InterPro" id="IPR007402">
    <property type="entry name" value="DUF455"/>
</dbReference>
<evidence type="ECO:0000256" key="1">
    <source>
        <dbReference type="SAM" id="MobiDB-lite"/>
    </source>
</evidence>
<evidence type="ECO:0000313" key="2">
    <source>
        <dbReference type="EMBL" id="MBF5058822.1"/>
    </source>
</evidence>
<dbReference type="PANTHER" id="PTHR42782">
    <property type="entry name" value="SI:CH73-314G15.3"/>
    <property type="match status" value="1"/>
</dbReference>
<dbReference type="Pfam" id="PF04305">
    <property type="entry name" value="DUF455"/>
    <property type="match status" value="1"/>
</dbReference>
<proteinExistence type="predicted"/>
<dbReference type="CDD" id="cd00657">
    <property type="entry name" value="Ferritin_like"/>
    <property type="match status" value="1"/>
</dbReference>
<dbReference type="RefSeq" id="WP_194847108.1">
    <property type="nucleotide sequence ID" value="NZ_JAAEJV010000004.1"/>
</dbReference>
<feature type="region of interest" description="Disordered" evidence="1">
    <location>
        <begin position="28"/>
        <end position="47"/>
    </location>
</feature>
<accession>A0ABS0AYY0</accession>
<reference evidence="2 3" key="1">
    <citation type="submission" date="2020-01" db="EMBL/GenBank/DDBJ databases">
        <title>Draft genome sequence of Cand. Neptunochlamydia vexilliferae K9.</title>
        <authorList>
            <person name="Schulz F."/>
            <person name="Koestlbacher S."/>
            <person name="Wascher F."/>
            <person name="Pizzetti I."/>
            <person name="Horn M."/>
        </authorList>
    </citation>
    <scope>NUCLEOTIDE SEQUENCE [LARGE SCALE GENOMIC DNA]</scope>
    <source>
        <strain evidence="2 3">K9</strain>
    </source>
</reference>
<gene>
    <name evidence="2" type="ORF">NEPTK9_000321</name>
</gene>
<sequence length="263" mass="30502">MAYSPVEMREWAVRILSADTLEEKLFSPDHLTDNEPGPPMIWNEPTRPPGMQFQRRKREGKLPPFQAHHDPNNRAACLHRFAGHELLAVEIMAYALLRFPEAPAHFRKGLAHTLKEEQEHVRLYMKELSRLGVQFGDLPLFKHFWCHTPYLTSPLSYVSVMSLTFEMANLDFAPMYGASFEKSGDKEAAALMARILKDEIAHVSFGWRWLQKFKKKELSEWDAWAEAQSPLLSPKRARGFLIHEEHRRKAGVSKAWIEQLKTQ</sequence>
<dbReference type="InterPro" id="IPR009078">
    <property type="entry name" value="Ferritin-like_SF"/>
</dbReference>
<name>A0ABS0AYY0_9BACT</name>
<dbReference type="Proteomes" id="UP001194714">
    <property type="component" value="Unassembled WGS sequence"/>
</dbReference>
<keyword evidence="3" id="KW-1185">Reference proteome</keyword>
<evidence type="ECO:0008006" key="4">
    <source>
        <dbReference type="Google" id="ProtNLM"/>
    </source>
</evidence>
<dbReference type="PANTHER" id="PTHR42782:SF2">
    <property type="entry name" value="3-OXOACYL-[ACYL-CARRIER-PROTEIN] SYNTHASE-LIKE PROTEIN"/>
    <property type="match status" value="1"/>
</dbReference>
<dbReference type="EMBL" id="JAAEJV010000004">
    <property type="protein sequence ID" value="MBF5058822.1"/>
    <property type="molecule type" value="Genomic_DNA"/>
</dbReference>
<dbReference type="SUPFAM" id="SSF47240">
    <property type="entry name" value="Ferritin-like"/>
    <property type="match status" value="1"/>
</dbReference>
<comment type="caution">
    <text evidence="2">The sequence shown here is derived from an EMBL/GenBank/DDBJ whole genome shotgun (WGS) entry which is preliminary data.</text>
</comment>
<protein>
    <recommendedName>
        <fullName evidence="4">DUF455 domain-containing protein</fullName>
    </recommendedName>
</protein>
<organism evidence="2 3">
    <name type="scientific">Candidatus Neptunichlamydia vexilliferae</name>
    <dbReference type="NCBI Taxonomy" id="1651774"/>
    <lineage>
        <taxon>Bacteria</taxon>
        <taxon>Pseudomonadati</taxon>
        <taxon>Chlamydiota</taxon>
        <taxon>Chlamydiia</taxon>
        <taxon>Parachlamydiales</taxon>
        <taxon>Simkaniaceae</taxon>
        <taxon>Candidatus Neptunichlamydia</taxon>
    </lineage>
</organism>